<evidence type="ECO:0000313" key="2">
    <source>
        <dbReference type="Proteomes" id="UP001152531"/>
    </source>
</evidence>
<comment type="caution">
    <text evidence="1">The sequence shown here is derived from an EMBL/GenBank/DDBJ whole genome shotgun (WGS) entry which is preliminary data.</text>
</comment>
<dbReference type="Proteomes" id="UP001152531">
    <property type="component" value="Unassembled WGS sequence"/>
</dbReference>
<proteinExistence type="predicted"/>
<accession>A0ACA9YDM3</accession>
<sequence length="242" mass="24438">MISNYVSLLLLCGLALGDYDTTTTTDTTITPTITVTTTVGYMEKIYETAYIYTDDTGHLTTTTEIGSTILTVEIPGQTVGVESSSSDGTVTVTDTVSSAVSDAVTITTSSFVSDSASVTSVEALVSDPASSAVITSDDLSVSETIPSSTASPVVSSVVSSAVSSVVSSNAESSSVISSSVEPISAVASESDIVASTSAVTPAESSAIPSGDYSTGHSTTTTVIDGKSMVVEYVILYTGDCCI</sequence>
<gene>
    <name evidence="1" type="ORF">CLIB1444_10S03928</name>
</gene>
<name>A0ACA9YDM3_9ASCO</name>
<dbReference type="EMBL" id="CALSDN010000010">
    <property type="protein sequence ID" value="CAH6722679.1"/>
    <property type="molecule type" value="Genomic_DNA"/>
</dbReference>
<protein>
    <submittedName>
        <fullName evidence="1">Uncharacterized protein</fullName>
    </submittedName>
</protein>
<evidence type="ECO:0000313" key="1">
    <source>
        <dbReference type="EMBL" id="CAH6722679.1"/>
    </source>
</evidence>
<reference evidence="1" key="1">
    <citation type="submission" date="2022-06" db="EMBL/GenBank/DDBJ databases">
        <authorList>
            <person name="Legras J.-L."/>
            <person name="Devillers H."/>
            <person name="Grondin C."/>
        </authorList>
    </citation>
    <scope>NUCLEOTIDE SEQUENCE</scope>
    <source>
        <strain evidence="1">CLIB 1444</strain>
    </source>
</reference>
<keyword evidence="2" id="KW-1185">Reference proteome</keyword>
<organism evidence="1 2">
    <name type="scientific">[Candida] jaroonii</name>
    <dbReference type="NCBI Taxonomy" id="467808"/>
    <lineage>
        <taxon>Eukaryota</taxon>
        <taxon>Fungi</taxon>
        <taxon>Dikarya</taxon>
        <taxon>Ascomycota</taxon>
        <taxon>Saccharomycotina</taxon>
        <taxon>Pichiomycetes</taxon>
        <taxon>Debaryomycetaceae</taxon>
        <taxon>Yamadazyma</taxon>
    </lineage>
</organism>